<feature type="domain" description="HTH CENPB-type" evidence="2">
    <location>
        <begin position="68"/>
        <end position="139"/>
    </location>
</feature>
<evidence type="ECO:0000256" key="1">
    <source>
        <dbReference type="ARBA" id="ARBA00023125"/>
    </source>
</evidence>
<dbReference type="InterPro" id="IPR050863">
    <property type="entry name" value="CenT-Element_Derived"/>
</dbReference>
<dbReference type="SMART" id="SM00674">
    <property type="entry name" value="CENPB"/>
    <property type="match status" value="1"/>
</dbReference>
<dbReference type="GO" id="GO:0003677">
    <property type="term" value="F:DNA binding"/>
    <property type="evidence" value="ECO:0007669"/>
    <property type="project" value="UniProtKB-KW"/>
</dbReference>
<name>A0A024GE53_9STRA</name>
<dbReference type="SUPFAM" id="SSF46689">
    <property type="entry name" value="Homeodomain-like"/>
    <property type="match status" value="1"/>
</dbReference>
<proteinExistence type="predicted"/>
<dbReference type="Gene3D" id="1.10.10.60">
    <property type="entry name" value="Homeodomain-like"/>
    <property type="match status" value="2"/>
</dbReference>
<reference evidence="3 4" key="1">
    <citation type="submission" date="2012-05" db="EMBL/GenBank/DDBJ databases">
        <title>Recombination and specialization in a pathogen metapopulation.</title>
        <authorList>
            <person name="Gardiner A."/>
            <person name="Kemen E."/>
            <person name="Schultz-Larsen T."/>
            <person name="MacLean D."/>
            <person name="Van Oosterhout C."/>
            <person name="Jones J.D.G."/>
        </authorList>
    </citation>
    <scope>NUCLEOTIDE SEQUENCE [LARGE SCALE GENOMIC DNA]</scope>
    <source>
        <strain evidence="3 4">Ac Nc2</strain>
    </source>
</reference>
<accession>A0A024GE53</accession>
<sequence length="429" mass="48557">MGKRGCGKRLTDRERIEIIECFENNSEMTNSKCARDYGVSAAAISRLLKRSLDIKKRYLQGSLRERDHRRRGGIAKHAEFEDELLAWIMDLKERKIKVSSSLVQEKAKSISQKHNLGPFKASYGWYFRFCKRHGLIGRGAALEVDFQDRPKLQLQPEFASTLIGSRNELPTSCLNEAGTLTLSSEIAYDSIKYREENGQNLVPIRALGVHGDLTRYPYHFAVCHSMGSIERFMEIVEQIDQNDGDINACMEVSLPLDTASFMTALPFSSISATTTVNKSQDSEEVETLIEDKNTGNIDPEKLVKPLAPAELVGKQENVIYKDIAPQSFDNMRSPVQQLQLSAVMYASYLGFVEIVKYFLKREDVTKTEKKYVTIQRAQKNEAQWIHQTPIIRKESDPLALDSEERIQSAASAENESVSREATILDEGFI</sequence>
<dbReference type="PANTHER" id="PTHR19303:SF57">
    <property type="entry name" value="HTH CENPB-TYPE DOMAIN-CONTAINING PROTEIN"/>
    <property type="match status" value="1"/>
</dbReference>
<dbReference type="EMBL" id="CAIX01000075">
    <property type="protein sequence ID" value="CCI44621.1"/>
    <property type="molecule type" value="Genomic_DNA"/>
</dbReference>
<dbReference type="AlphaFoldDB" id="A0A024GE53"/>
<dbReference type="InterPro" id="IPR009057">
    <property type="entry name" value="Homeodomain-like_sf"/>
</dbReference>
<dbReference type="Proteomes" id="UP000053237">
    <property type="component" value="Unassembled WGS sequence"/>
</dbReference>
<keyword evidence="1" id="KW-0238">DNA-binding</keyword>
<evidence type="ECO:0000313" key="4">
    <source>
        <dbReference type="Proteomes" id="UP000053237"/>
    </source>
</evidence>
<dbReference type="InParanoid" id="A0A024GE53"/>
<dbReference type="GO" id="GO:0005634">
    <property type="term" value="C:nucleus"/>
    <property type="evidence" value="ECO:0007669"/>
    <property type="project" value="TreeGrafter"/>
</dbReference>
<protein>
    <recommendedName>
        <fullName evidence="2">HTH CENPB-type domain-containing protein</fullName>
    </recommendedName>
</protein>
<dbReference type="PANTHER" id="PTHR19303">
    <property type="entry name" value="TRANSPOSON"/>
    <property type="match status" value="1"/>
</dbReference>
<organism evidence="3 4">
    <name type="scientific">Albugo candida</name>
    <dbReference type="NCBI Taxonomy" id="65357"/>
    <lineage>
        <taxon>Eukaryota</taxon>
        <taxon>Sar</taxon>
        <taxon>Stramenopiles</taxon>
        <taxon>Oomycota</taxon>
        <taxon>Peronosporomycetes</taxon>
        <taxon>Albuginales</taxon>
        <taxon>Albuginaceae</taxon>
        <taxon>Albugo</taxon>
    </lineage>
</organism>
<dbReference type="OrthoDB" id="194358at2759"/>
<dbReference type="Pfam" id="PF03221">
    <property type="entry name" value="HTH_Tnp_Tc5"/>
    <property type="match status" value="1"/>
</dbReference>
<comment type="caution">
    <text evidence="3">The sequence shown here is derived from an EMBL/GenBank/DDBJ whole genome shotgun (WGS) entry which is preliminary data.</text>
</comment>
<dbReference type="STRING" id="65357.A0A024GE53"/>
<gene>
    <name evidence="3" type="ORF">BN9_054300</name>
</gene>
<dbReference type="InterPro" id="IPR006600">
    <property type="entry name" value="HTH_CenpB_DNA-bd_dom"/>
</dbReference>
<evidence type="ECO:0000259" key="2">
    <source>
        <dbReference type="PROSITE" id="PS51253"/>
    </source>
</evidence>
<keyword evidence="4" id="KW-1185">Reference proteome</keyword>
<dbReference type="PROSITE" id="PS51253">
    <property type="entry name" value="HTH_CENPB"/>
    <property type="match status" value="1"/>
</dbReference>
<evidence type="ECO:0000313" key="3">
    <source>
        <dbReference type="EMBL" id="CCI44621.1"/>
    </source>
</evidence>